<dbReference type="Proteomes" id="UP000050956">
    <property type="component" value="Unassembled WGS sequence"/>
</dbReference>
<dbReference type="InterPro" id="IPR050789">
    <property type="entry name" value="Diverse_Enzym_Activities"/>
</dbReference>
<dbReference type="RefSeq" id="WP_057638536.1">
    <property type="nucleotide sequence ID" value="NZ_LDJM01000031.1"/>
</dbReference>
<dbReference type="EMBL" id="LDJM01000031">
    <property type="protein sequence ID" value="KRG75389.1"/>
    <property type="molecule type" value="Genomic_DNA"/>
</dbReference>
<keyword evidence="4" id="KW-1185">Reference proteome</keyword>
<dbReference type="OrthoDB" id="119951at2"/>
<keyword evidence="1" id="KW-0732">Signal</keyword>
<evidence type="ECO:0000313" key="3">
    <source>
        <dbReference type="EMBL" id="KRG75389.1"/>
    </source>
</evidence>
<dbReference type="PANTHER" id="PTHR43283:SF18">
    <property type="match status" value="1"/>
</dbReference>
<feature type="chain" id="PRO_5006394940" description="Beta-lactamase-related domain-containing protein" evidence="1">
    <location>
        <begin position="23"/>
        <end position="381"/>
    </location>
</feature>
<dbReference type="Gene3D" id="3.40.710.10">
    <property type="entry name" value="DD-peptidase/beta-lactamase superfamily"/>
    <property type="match status" value="1"/>
</dbReference>
<evidence type="ECO:0000313" key="4">
    <source>
        <dbReference type="Proteomes" id="UP000050956"/>
    </source>
</evidence>
<dbReference type="InterPro" id="IPR012338">
    <property type="entry name" value="Beta-lactam/transpept-like"/>
</dbReference>
<dbReference type="SUPFAM" id="SSF56601">
    <property type="entry name" value="beta-lactamase/transpeptidase-like"/>
    <property type="match status" value="1"/>
</dbReference>
<protein>
    <recommendedName>
        <fullName evidence="2">Beta-lactamase-related domain-containing protein</fullName>
    </recommendedName>
</protein>
<dbReference type="Pfam" id="PF00144">
    <property type="entry name" value="Beta-lactamase"/>
    <property type="match status" value="1"/>
</dbReference>
<dbReference type="AlphaFoldDB" id="A0A0R0CZS1"/>
<evidence type="ECO:0000256" key="1">
    <source>
        <dbReference type="SAM" id="SignalP"/>
    </source>
</evidence>
<reference evidence="3 4" key="1">
    <citation type="submission" date="2015-05" db="EMBL/GenBank/DDBJ databases">
        <title>Genome sequencing and analysis of members of genus Stenotrophomonas.</title>
        <authorList>
            <person name="Patil P.P."/>
            <person name="Midha S."/>
            <person name="Patil P.B."/>
        </authorList>
    </citation>
    <scope>NUCLEOTIDE SEQUENCE [LARGE SCALE GENOMIC DNA]</scope>
    <source>
        <strain evidence="3 4">DSM 24757</strain>
    </source>
</reference>
<dbReference type="PANTHER" id="PTHR43283">
    <property type="entry name" value="BETA-LACTAMASE-RELATED"/>
    <property type="match status" value="1"/>
</dbReference>
<name>A0A0R0CZS1_9GAMM</name>
<proteinExistence type="predicted"/>
<sequence length="381" mass="41423">MKRARRLLVPLLLSVAPWSVLAATPAIPSIGCTQDDRALVASDAGYKAFAHAVQEAGIPGAQLLQGKGSEVTLYCTGLKRSDGSEAVDAQTVFQAASLSKVVGAYVALRLADAGVIDLDTPLWQYWPSPRLKDNLPAQAITTRMVLSHASGLPNWQISPADPAIDTTPLQSLFAPGQAFAYSGEGFYLLQRTLEQVTGKAWEQLAREQAFEPLGMHSSHYLATPRFNAHKAHGHHEDGTLERERVFTWENTAWTLSTTASDYHRFISKALFAGQGLLPATHAAMLAPASDAIDPRVTTAPQPRIAWGLGVGLQQDEDGRRLLWHWGDNPGFKAFFAVDRDSGQHLVLLTNSQNGPKAYQGLLQHFMGQGEYPALDWISAQP</sequence>
<organism evidence="3 4">
    <name type="scientific">Stenotrophomonas ginsengisoli</name>
    <dbReference type="NCBI Taxonomy" id="336566"/>
    <lineage>
        <taxon>Bacteria</taxon>
        <taxon>Pseudomonadati</taxon>
        <taxon>Pseudomonadota</taxon>
        <taxon>Gammaproteobacteria</taxon>
        <taxon>Lysobacterales</taxon>
        <taxon>Lysobacteraceae</taxon>
        <taxon>Stenotrophomonas</taxon>
    </lineage>
</organism>
<dbReference type="InterPro" id="IPR001466">
    <property type="entry name" value="Beta-lactam-related"/>
</dbReference>
<feature type="domain" description="Beta-lactamase-related" evidence="2">
    <location>
        <begin position="48"/>
        <end position="356"/>
    </location>
</feature>
<evidence type="ECO:0000259" key="2">
    <source>
        <dbReference type="Pfam" id="PF00144"/>
    </source>
</evidence>
<comment type="caution">
    <text evidence="3">The sequence shown here is derived from an EMBL/GenBank/DDBJ whole genome shotgun (WGS) entry which is preliminary data.</text>
</comment>
<dbReference type="PATRIC" id="fig|336566.3.peg.1887"/>
<dbReference type="STRING" id="336566.ABB30_11925"/>
<feature type="signal peptide" evidence="1">
    <location>
        <begin position="1"/>
        <end position="22"/>
    </location>
</feature>
<gene>
    <name evidence="3" type="ORF">ABB30_11925</name>
</gene>
<accession>A0A0R0CZS1</accession>